<comment type="caution">
    <text evidence="1">The sequence shown here is derived from an EMBL/GenBank/DDBJ whole genome shotgun (WGS) entry which is preliminary data.</text>
</comment>
<dbReference type="Pfam" id="PF05717">
    <property type="entry name" value="TnpB_IS66"/>
    <property type="match status" value="1"/>
</dbReference>
<reference evidence="1 2" key="1">
    <citation type="submission" date="2012-05" db="EMBL/GenBank/DDBJ databases">
        <title>Complete Genome Sequence of Lactobacillus coryniformis CECT5711.</title>
        <authorList>
            <person name="Rodriguez J.M."/>
        </authorList>
    </citation>
    <scope>NUCLEOTIDE SEQUENCE [LARGE SCALE GENOMIC DNA]</scope>
    <source>
        <strain evidence="2">CECT5711</strain>
    </source>
</reference>
<dbReference type="RefSeq" id="WP_003680264.1">
    <property type="nucleotide sequence ID" value="NZ_AKFP01000095.1"/>
</dbReference>
<organism evidence="1 2">
    <name type="scientific">Loigolactobacillus coryniformis subsp. coryniformis CECT 5711</name>
    <dbReference type="NCBI Taxonomy" id="1185325"/>
    <lineage>
        <taxon>Bacteria</taxon>
        <taxon>Bacillati</taxon>
        <taxon>Bacillota</taxon>
        <taxon>Bacilli</taxon>
        <taxon>Lactobacillales</taxon>
        <taxon>Lactobacillaceae</taxon>
        <taxon>Loigolactobacillus</taxon>
    </lineage>
</organism>
<accession>J3ENM4</accession>
<evidence type="ECO:0000313" key="1">
    <source>
        <dbReference type="EMBL" id="EJN54505.1"/>
    </source>
</evidence>
<sequence>MIIDQRQIRQVYLVCGKTDLRRGIDGLAGVVQDQFELDSYNQAPYLFCGTRKDRFKALYWDGDGFLLLYKRIENGRLQWPTIQNALRKQVAELTEMVAYLTKKLYGQKSEQTDP</sequence>
<dbReference type="PANTHER" id="PTHR36455:SF1">
    <property type="entry name" value="BLR8292 PROTEIN"/>
    <property type="match status" value="1"/>
</dbReference>
<dbReference type="EMBL" id="AKFP01000095">
    <property type="protein sequence ID" value="EJN54505.1"/>
    <property type="molecule type" value="Genomic_DNA"/>
</dbReference>
<gene>
    <name evidence="1" type="ORF">A11Y_109065</name>
</gene>
<dbReference type="Proteomes" id="UP000007271">
    <property type="component" value="Unassembled WGS sequence"/>
</dbReference>
<dbReference type="STRING" id="1185325.A11Y_109065"/>
<dbReference type="InterPro" id="IPR008878">
    <property type="entry name" value="Transposase_IS66_Orf2"/>
</dbReference>
<dbReference type="PATRIC" id="fig|1185325.3.peg.2471"/>
<name>J3ENM4_9LACO</name>
<proteinExistence type="predicted"/>
<evidence type="ECO:0000313" key="2">
    <source>
        <dbReference type="Proteomes" id="UP000007271"/>
    </source>
</evidence>
<dbReference type="NCBIfam" id="NF033819">
    <property type="entry name" value="IS66_TnpB"/>
    <property type="match status" value="1"/>
</dbReference>
<dbReference type="AlphaFoldDB" id="J3ENM4"/>
<dbReference type="PANTHER" id="PTHR36455">
    <property type="match status" value="1"/>
</dbReference>
<protein>
    <submittedName>
        <fullName evidence="1">Transposase ORF_A</fullName>
    </submittedName>
</protein>